<dbReference type="EMBL" id="CM008973">
    <property type="protein sequence ID" value="PNW74500.1"/>
    <property type="molecule type" value="Genomic_DNA"/>
</dbReference>
<protein>
    <submittedName>
        <fullName evidence="1">Uncharacterized protein</fullName>
    </submittedName>
</protein>
<organism evidence="1 2">
    <name type="scientific">Chlamydomonas reinhardtii</name>
    <name type="common">Chlamydomonas smithii</name>
    <dbReference type="NCBI Taxonomy" id="3055"/>
    <lineage>
        <taxon>Eukaryota</taxon>
        <taxon>Viridiplantae</taxon>
        <taxon>Chlorophyta</taxon>
        <taxon>core chlorophytes</taxon>
        <taxon>Chlorophyceae</taxon>
        <taxon>CS clade</taxon>
        <taxon>Chlamydomonadales</taxon>
        <taxon>Chlamydomonadaceae</taxon>
        <taxon>Chlamydomonas</taxon>
    </lineage>
</organism>
<dbReference type="Proteomes" id="UP000006906">
    <property type="component" value="Chromosome 12"/>
</dbReference>
<name>A0A2K3D1U3_CHLRE</name>
<gene>
    <name evidence="1" type="ORF">CHLRE_12g493903v5</name>
</gene>
<dbReference type="RefSeq" id="XP_042917943.1">
    <property type="nucleotide sequence ID" value="XM_043067967.1"/>
</dbReference>
<proteinExistence type="predicted"/>
<reference evidence="1 2" key="1">
    <citation type="journal article" date="2007" name="Science">
        <title>The Chlamydomonas genome reveals the evolution of key animal and plant functions.</title>
        <authorList>
            <person name="Merchant S.S."/>
            <person name="Prochnik S.E."/>
            <person name="Vallon O."/>
            <person name="Harris E.H."/>
            <person name="Karpowicz S.J."/>
            <person name="Witman G.B."/>
            <person name="Terry A."/>
            <person name="Salamov A."/>
            <person name="Fritz-Laylin L.K."/>
            <person name="Marechal-Drouard L."/>
            <person name="Marshall W.F."/>
            <person name="Qu L.H."/>
            <person name="Nelson D.R."/>
            <person name="Sanderfoot A.A."/>
            <person name="Spalding M.H."/>
            <person name="Kapitonov V.V."/>
            <person name="Ren Q."/>
            <person name="Ferris P."/>
            <person name="Lindquist E."/>
            <person name="Shapiro H."/>
            <person name="Lucas S.M."/>
            <person name="Grimwood J."/>
            <person name="Schmutz J."/>
            <person name="Cardol P."/>
            <person name="Cerutti H."/>
            <person name="Chanfreau G."/>
            <person name="Chen C.L."/>
            <person name="Cognat V."/>
            <person name="Croft M.T."/>
            <person name="Dent R."/>
            <person name="Dutcher S."/>
            <person name="Fernandez E."/>
            <person name="Fukuzawa H."/>
            <person name="Gonzalez-Ballester D."/>
            <person name="Gonzalez-Halphen D."/>
            <person name="Hallmann A."/>
            <person name="Hanikenne M."/>
            <person name="Hippler M."/>
            <person name="Inwood W."/>
            <person name="Jabbari K."/>
            <person name="Kalanon M."/>
            <person name="Kuras R."/>
            <person name="Lefebvre P.A."/>
            <person name="Lemaire S.D."/>
            <person name="Lobanov A.V."/>
            <person name="Lohr M."/>
            <person name="Manuell A."/>
            <person name="Meier I."/>
            <person name="Mets L."/>
            <person name="Mittag M."/>
            <person name="Mittelmeier T."/>
            <person name="Moroney J.V."/>
            <person name="Moseley J."/>
            <person name="Napoli C."/>
            <person name="Nedelcu A.M."/>
            <person name="Niyogi K."/>
            <person name="Novoselov S.V."/>
            <person name="Paulsen I.T."/>
            <person name="Pazour G."/>
            <person name="Purton S."/>
            <person name="Ral J.P."/>
            <person name="Riano-Pachon D.M."/>
            <person name="Riekhof W."/>
            <person name="Rymarquis L."/>
            <person name="Schroda M."/>
            <person name="Stern D."/>
            <person name="Umen J."/>
            <person name="Willows R."/>
            <person name="Wilson N."/>
            <person name="Zimmer S.L."/>
            <person name="Allmer J."/>
            <person name="Balk J."/>
            <person name="Bisova K."/>
            <person name="Chen C.J."/>
            <person name="Elias M."/>
            <person name="Gendler K."/>
            <person name="Hauser C."/>
            <person name="Lamb M.R."/>
            <person name="Ledford H."/>
            <person name="Long J.C."/>
            <person name="Minagawa J."/>
            <person name="Page M.D."/>
            <person name="Pan J."/>
            <person name="Pootakham W."/>
            <person name="Roje S."/>
            <person name="Rose A."/>
            <person name="Stahlberg E."/>
            <person name="Terauchi A.M."/>
            <person name="Yang P."/>
            <person name="Ball S."/>
            <person name="Bowler C."/>
            <person name="Dieckmann C.L."/>
            <person name="Gladyshev V.N."/>
            <person name="Green P."/>
            <person name="Jorgensen R."/>
            <person name="Mayfield S."/>
            <person name="Mueller-Roeber B."/>
            <person name="Rajamani S."/>
            <person name="Sayre R.T."/>
            <person name="Brokstein P."/>
            <person name="Dubchak I."/>
            <person name="Goodstein D."/>
            <person name="Hornick L."/>
            <person name="Huang Y.W."/>
            <person name="Jhaveri J."/>
            <person name="Luo Y."/>
            <person name="Martinez D."/>
            <person name="Ngau W.C."/>
            <person name="Otillar B."/>
            <person name="Poliakov A."/>
            <person name="Porter A."/>
            <person name="Szajkowski L."/>
            <person name="Werner G."/>
            <person name="Zhou K."/>
            <person name="Grigoriev I.V."/>
            <person name="Rokhsar D.S."/>
            <person name="Grossman A.R."/>
        </authorList>
    </citation>
    <scope>NUCLEOTIDE SEQUENCE [LARGE SCALE GENOMIC DNA]</scope>
    <source>
        <strain evidence="2">CC-503</strain>
    </source>
</reference>
<dbReference type="GeneID" id="5726116"/>
<accession>A0A2K3D1U3</accession>
<keyword evidence="2" id="KW-1185">Reference proteome</keyword>
<evidence type="ECO:0000313" key="2">
    <source>
        <dbReference type="Proteomes" id="UP000006906"/>
    </source>
</evidence>
<sequence>MVLEVAVNDVYARLGVKGPSTILQSMDDVLQFLLPCRTLLMASQDDTFFRAVRTASLLDKERAALLETTLFVRCVAAALRGHYTGVLQVDKGAGVGCEVDKGANALRLRAGETKYSPAEMEAASKQLHTHVVPGGRLHAGQGAGGCGCGAGASTGQGSASARAPAAPLHHGRLLRLRGRRVRAAAAALGGGSGPPHRGGQVCDWRQRPGKRGAAGALRECATHAAMRLRAGIVLRL</sequence>
<dbReference type="AlphaFoldDB" id="A0A2K3D1U3"/>
<evidence type="ECO:0000313" key="1">
    <source>
        <dbReference type="EMBL" id="PNW74500.1"/>
    </source>
</evidence>
<dbReference type="Gramene" id="PNW74500">
    <property type="protein sequence ID" value="PNW74500"/>
    <property type="gene ID" value="CHLRE_12g493903v5"/>
</dbReference>
<dbReference type="ExpressionAtlas" id="A0A2K3D1U3">
    <property type="expression patterns" value="baseline and differential"/>
</dbReference>